<name>A0A8J2KDM9_9HEXA</name>
<protein>
    <submittedName>
        <fullName evidence="2">Uncharacterized protein</fullName>
    </submittedName>
</protein>
<dbReference type="Proteomes" id="UP000708208">
    <property type="component" value="Unassembled WGS sequence"/>
</dbReference>
<sequence>MGTQDSKMEEQEHTLEPTEEQNSESVPPAASSSLNTRTVKTEITVYPRPITSGFDNPLLIELLNRLLIRLLNRLLIGLLNRLFIRLHNRLLIRLLDRLFIWLLNRLL</sequence>
<evidence type="ECO:0000313" key="3">
    <source>
        <dbReference type="Proteomes" id="UP000708208"/>
    </source>
</evidence>
<accession>A0A8J2KDM9</accession>
<keyword evidence="3" id="KW-1185">Reference proteome</keyword>
<organism evidence="2 3">
    <name type="scientific">Allacma fusca</name>
    <dbReference type="NCBI Taxonomy" id="39272"/>
    <lineage>
        <taxon>Eukaryota</taxon>
        <taxon>Metazoa</taxon>
        <taxon>Ecdysozoa</taxon>
        <taxon>Arthropoda</taxon>
        <taxon>Hexapoda</taxon>
        <taxon>Collembola</taxon>
        <taxon>Symphypleona</taxon>
        <taxon>Sminthuridae</taxon>
        <taxon>Allacma</taxon>
    </lineage>
</organism>
<proteinExistence type="predicted"/>
<feature type="compositionally biased region" description="Basic and acidic residues" evidence="1">
    <location>
        <begin position="1"/>
        <end position="16"/>
    </location>
</feature>
<gene>
    <name evidence="2" type="ORF">AFUS01_LOCUS22115</name>
</gene>
<feature type="non-terminal residue" evidence="2">
    <location>
        <position position="1"/>
    </location>
</feature>
<comment type="caution">
    <text evidence="2">The sequence shown here is derived from an EMBL/GenBank/DDBJ whole genome shotgun (WGS) entry which is preliminary data.</text>
</comment>
<reference evidence="2" key="1">
    <citation type="submission" date="2021-06" db="EMBL/GenBank/DDBJ databases">
        <authorList>
            <person name="Hodson N. C."/>
            <person name="Mongue J. A."/>
            <person name="Jaron S. K."/>
        </authorList>
    </citation>
    <scope>NUCLEOTIDE SEQUENCE</scope>
</reference>
<feature type="region of interest" description="Disordered" evidence="1">
    <location>
        <begin position="1"/>
        <end position="35"/>
    </location>
</feature>
<evidence type="ECO:0000256" key="1">
    <source>
        <dbReference type="SAM" id="MobiDB-lite"/>
    </source>
</evidence>
<dbReference type="AlphaFoldDB" id="A0A8J2KDM9"/>
<evidence type="ECO:0000313" key="2">
    <source>
        <dbReference type="EMBL" id="CAG7733689.1"/>
    </source>
</evidence>
<dbReference type="EMBL" id="CAJVCH010253640">
    <property type="protein sequence ID" value="CAG7733689.1"/>
    <property type="molecule type" value="Genomic_DNA"/>
</dbReference>